<evidence type="ECO:0000313" key="1">
    <source>
        <dbReference type="EMBL" id="GBP89001.1"/>
    </source>
</evidence>
<organism evidence="1 2">
    <name type="scientific">Eumeta variegata</name>
    <name type="common">Bagworm moth</name>
    <name type="synonym">Eumeta japonica</name>
    <dbReference type="NCBI Taxonomy" id="151549"/>
    <lineage>
        <taxon>Eukaryota</taxon>
        <taxon>Metazoa</taxon>
        <taxon>Ecdysozoa</taxon>
        <taxon>Arthropoda</taxon>
        <taxon>Hexapoda</taxon>
        <taxon>Insecta</taxon>
        <taxon>Pterygota</taxon>
        <taxon>Neoptera</taxon>
        <taxon>Endopterygota</taxon>
        <taxon>Lepidoptera</taxon>
        <taxon>Glossata</taxon>
        <taxon>Ditrysia</taxon>
        <taxon>Tineoidea</taxon>
        <taxon>Psychidae</taxon>
        <taxon>Oiketicinae</taxon>
        <taxon>Eumeta</taxon>
    </lineage>
</organism>
<protein>
    <submittedName>
        <fullName evidence="1">Uncharacterized protein</fullName>
    </submittedName>
</protein>
<dbReference type="Proteomes" id="UP000299102">
    <property type="component" value="Unassembled WGS sequence"/>
</dbReference>
<gene>
    <name evidence="1" type="ORF">EVAR_62345_1</name>
</gene>
<evidence type="ECO:0000313" key="2">
    <source>
        <dbReference type="Proteomes" id="UP000299102"/>
    </source>
</evidence>
<dbReference type="EMBL" id="BGZK01001970">
    <property type="protein sequence ID" value="GBP89001.1"/>
    <property type="molecule type" value="Genomic_DNA"/>
</dbReference>
<keyword evidence="2" id="KW-1185">Reference proteome</keyword>
<name>A0A4C1ZJG3_EUMVA</name>
<reference evidence="1 2" key="1">
    <citation type="journal article" date="2019" name="Commun. Biol.">
        <title>The bagworm genome reveals a unique fibroin gene that provides high tensile strength.</title>
        <authorList>
            <person name="Kono N."/>
            <person name="Nakamura H."/>
            <person name="Ohtoshi R."/>
            <person name="Tomita M."/>
            <person name="Numata K."/>
            <person name="Arakawa K."/>
        </authorList>
    </citation>
    <scope>NUCLEOTIDE SEQUENCE [LARGE SCALE GENOMIC DNA]</scope>
</reference>
<dbReference type="AlphaFoldDB" id="A0A4C1ZJG3"/>
<comment type="caution">
    <text evidence="1">The sequence shown here is derived from an EMBL/GenBank/DDBJ whole genome shotgun (WGS) entry which is preliminary data.</text>
</comment>
<proteinExistence type="predicted"/>
<accession>A0A4C1ZJG3</accession>
<sequence>MGCYLKKDLCSDQLGPTKKRIIHSLSEVKGGLNFCETVLWNKLSRRADRRRRARAPAQTNFPPADDFSRKIIIRGTSISSLFPVSATPCVRGAAPLPGAVRHDTPFSFQEVGNRIVTSSYHRRSWSELHFKSTQIVGVETRTPENGSSASAT</sequence>